<gene>
    <name evidence="2" type="ordered locus">MHF_0068</name>
</gene>
<keyword evidence="1" id="KW-1133">Transmembrane helix</keyword>
<dbReference type="EMBL" id="CP002808">
    <property type="protein sequence ID" value="AEG72382.1"/>
    <property type="molecule type" value="Genomic_DNA"/>
</dbReference>
<dbReference type="KEGG" id="mhf:MHF_0068"/>
<reference key="2">
    <citation type="submission" date="2011-05" db="EMBL/GenBank/DDBJ databases">
        <title>The Genome of Mycoplasma haemofelis Strain Ohio2, a pathogenic hemoplasma of the cat.</title>
        <authorList>
            <person name="Santos A.P."/>
            <person name="Guimaraes A.M.S."/>
            <person name="SanMiguel P.J."/>
            <person name="Martin S.W."/>
            <person name="Messick J.B."/>
        </authorList>
    </citation>
    <scope>NUCLEOTIDE SEQUENCE</scope>
    <source>
        <strain>Ohio2</strain>
    </source>
</reference>
<dbReference type="HOGENOM" id="CLU_635882_0_0_14"/>
<sequence>MAFWTKKLSSLYVSVVPVIAITGLSTYGVITKINLTPSIEHNYLARVQLNIKEPLTVGTTYLAKSVEGKTYNFQNSETLSKLVEETRSRLDNYYKKYKSEPVYVNVGKTSDDALELFLHFRTAKSDVNPNKLWLDNVRFHQLSIDRWGKTFNEDGTIKDSNNTLHRLVKWDDIGVSEMKLKTSEVFFDSYLEFNIFGKEIEKVEMLTMANKNKDKFKPDDGANNDWFVWMDKELLALRINYLLQTYVFNQEQVKTNTSIQKIVGSEGSSTSETQKKDKKRIEENYSNMTAEEKKFIEDYISIFHNGSKPISGMSNWTEVVQNVTNESSFVSNDKLNDIYNKFEQGKKDLTLFDGYLISKIPAGSEEWSRFFNLKKVEKKEDKEAPAPESDWELDGIQPISNYGEAKSKENDVIRIFVDRKISPKLNPTELHELLTKYSIRYFDLKIFDLERGQSSKRLLWPNAVYSESSANKKNEILHVLDIENASQYGFTE</sequence>
<dbReference type="AlphaFoldDB" id="F6FFI7"/>
<reference evidence="2 3" key="1">
    <citation type="journal article" date="2011" name="J. Bacteriol.">
        <title>Complete genome sequences of two hemotropic Mycoplasmas, Mycoplasma haemofelis strain Ohio2 and Mycoplasma suis strain Illinois.</title>
        <authorList>
            <person name="Messick J.B."/>
            <person name="Santos A.P."/>
            <person name="Guimaraes A.M."/>
        </authorList>
    </citation>
    <scope>NUCLEOTIDE SEQUENCE [LARGE SCALE GENOMIC DNA]</scope>
    <source>
        <strain evidence="2 3">Ohio2</strain>
    </source>
</reference>
<evidence type="ECO:0000313" key="2">
    <source>
        <dbReference type="EMBL" id="AEG72382.1"/>
    </source>
</evidence>
<feature type="transmembrane region" description="Helical" evidence="1">
    <location>
        <begin position="12"/>
        <end position="30"/>
    </location>
</feature>
<keyword evidence="1" id="KW-0472">Membrane</keyword>
<dbReference type="STRING" id="859194.MHF_0068"/>
<keyword evidence="1" id="KW-0812">Transmembrane</keyword>
<dbReference type="BioCyc" id="MHAE859194:G1GR7-70-MONOMER"/>
<evidence type="ECO:0000313" key="3">
    <source>
        <dbReference type="Proteomes" id="UP000007952"/>
    </source>
</evidence>
<name>F6FFI7_MYCHI</name>
<dbReference type="Proteomes" id="UP000007952">
    <property type="component" value="Chromosome"/>
</dbReference>
<organism evidence="2 3">
    <name type="scientific">Mycoplasma haemofelis (strain Ohio2)</name>
    <dbReference type="NCBI Taxonomy" id="859194"/>
    <lineage>
        <taxon>Bacteria</taxon>
        <taxon>Bacillati</taxon>
        <taxon>Mycoplasmatota</taxon>
        <taxon>Mollicutes</taxon>
        <taxon>Mycoplasmataceae</taxon>
        <taxon>Mycoplasma</taxon>
    </lineage>
</organism>
<evidence type="ECO:0000256" key="1">
    <source>
        <dbReference type="SAM" id="Phobius"/>
    </source>
</evidence>
<protein>
    <submittedName>
        <fullName evidence="2">Uncharacterized protein</fullName>
    </submittedName>
</protein>
<proteinExistence type="predicted"/>
<accession>F6FFI7</accession>